<dbReference type="RefSeq" id="XP_020148313.1">
    <property type="nucleotide sequence ID" value="XM_020292724.4"/>
</dbReference>
<reference evidence="4" key="1">
    <citation type="journal article" date="2014" name="Science">
        <title>Ancient hybridizations among the ancestral genomes of bread wheat.</title>
        <authorList>
            <consortium name="International Wheat Genome Sequencing Consortium,"/>
            <person name="Marcussen T."/>
            <person name="Sandve S.R."/>
            <person name="Heier L."/>
            <person name="Spannagl M."/>
            <person name="Pfeifer M."/>
            <person name="Jakobsen K.S."/>
            <person name="Wulff B.B."/>
            <person name="Steuernagel B."/>
            <person name="Mayer K.F."/>
            <person name="Olsen O.A."/>
        </authorList>
    </citation>
    <scope>NUCLEOTIDE SEQUENCE [LARGE SCALE GENOMIC DNA]</scope>
    <source>
        <strain evidence="4">cv. AL8/78</strain>
    </source>
</reference>
<organism evidence="3 4">
    <name type="scientific">Aegilops tauschii subsp. strangulata</name>
    <name type="common">Goatgrass</name>
    <dbReference type="NCBI Taxonomy" id="200361"/>
    <lineage>
        <taxon>Eukaryota</taxon>
        <taxon>Viridiplantae</taxon>
        <taxon>Streptophyta</taxon>
        <taxon>Embryophyta</taxon>
        <taxon>Tracheophyta</taxon>
        <taxon>Spermatophyta</taxon>
        <taxon>Magnoliopsida</taxon>
        <taxon>Liliopsida</taxon>
        <taxon>Poales</taxon>
        <taxon>Poaceae</taxon>
        <taxon>BOP clade</taxon>
        <taxon>Pooideae</taxon>
        <taxon>Triticodae</taxon>
        <taxon>Triticeae</taxon>
        <taxon>Triticinae</taxon>
        <taxon>Aegilops</taxon>
    </lineage>
</organism>
<dbReference type="OrthoDB" id="688438at2759"/>
<feature type="domain" description="KIB1-4 beta-propeller" evidence="2">
    <location>
        <begin position="266"/>
        <end position="318"/>
    </location>
</feature>
<reference evidence="3" key="4">
    <citation type="submission" date="2019-03" db="UniProtKB">
        <authorList>
            <consortium name="EnsemblPlants"/>
        </authorList>
    </citation>
    <scope>IDENTIFICATION</scope>
</reference>
<dbReference type="EnsemblPlants" id="AET3Gv21099900.1">
    <property type="protein sequence ID" value="AET3Gv21099900.1"/>
    <property type="gene ID" value="AET3Gv21099900"/>
</dbReference>
<sequence length="380" mass="42274">MAAPVPPPAKKRKKEGPARLEDPPLLPDAGWPALPPDLVRRVADCLLATNDLDCYMDYRAVCSGWRAATDDPRTRSAASDPRFRLRRWIVLDDIFHSQGEAMLLLNADTGRFLRKKLPPLSDHSIVATTRSGYFVLAKKSPPHAARVLNPLTGVVIRFVAPVAPDVGSADVVFIGSSWVKLTLFCDASRKVYWAGHNSIRFFVHEPKQETYRFLRKTTLGGVSADDTKDPMKSTASLYSFLVAVDIMFFPVGLARHMFVTNVEGSIYVFKNEIGKLVALDSINNYAIFIGHQRSLAIDADKFPGIEANCVYYTDILGSSAHICKCNIKDRKVERISEAAEFVKRGKQFVLVADRPSTIIHLLSSYTINIPESQLALQQIQ</sequence>
<dbReference type="InterPro" id="IPR005174">
    <property type="entry name" value="KIB1-4_b-propeller"/>
</dbReference>
<accession>A0A453GLP9</accession>
<dbReference type="STRING" id="200361.A0A453GLP9"/>
<dbReference type="Proteomes" id="UP000015105">
    <property type="component" value="Chromosome 3D"/>
</dbReference>
<evidence type="ECO:0000313" key="4">
    <source>
        <dbReference type="Proteomes" id="UP000015105"/>
    </source>
</evidence>
<dbReference type="GeneID" id="109733500"/>
<dbReference type="PANTHER" id="PTHR33165">
    <property type="entry name" value="F-BOX DOMAIN CONTAINING PROTEIN-LIKE-RELATED"/>
    <property type="match status" value="1"/>
</dbReference>
<dbReference type="PANTHER" id="PTHR33165:SF93">
    <property type="entry name" value="GENOME ASSEMBLY, CHROMOSOME: II"/>
    <property type="match status" value="1"/>
</dbReference>
<dbReference type="AlphaFoldDB" id="A0A453GLP9"/>
<evidence type="ECO:0000313" key="3">
    <source>
        <dbReference type="EnsemblPlants" id="AET3Gv21099900.1"/>
    </source>
</evidence>
<dbReference type="Gramene" id="AET3Gv21099900.1">
    <property type="protein sequence ID" value="AET3Gv21099900.1"/>
    <property type="gene ID" value="AET3Gv21099900"/>
</dbReference>
<reference evidence="3" key="3">
    <citation type="journal article" date="2017" name="Nature">
        <title>Genome sequence of the progenitor of the wheat D genome Aegilops tauschii.</title>
        <authorList>
            <person name="Luo M.C."/>
            <person name="Gu Y.Q."/>
            <person name="Puiu D."/>
            <person name="Wang H."/>
            <person name="Twardziok S.O."/>
            <person name="Deal K.R."/>
            <person name="Huo N."/>
            <person name="Zhu T."/>
            <person name="Wang L."/>
            <person name="Wang Y."/>
            <person name="McGuire P.E."/>
            <person name="Liu S."/>
            <person name="Long H."/>
            <person name="Ramasamy R.K."/>
            <person name="Rodriguez J.C."/>
            <person name="Van S.L."/>
            <person name="Yuan L."/>
            <person name="Wang Z."/>
            <person name="Xia Z."/>
            <person name="Xiao L."/>
            <person name="Anderson O.D."/>
            <person name="Ouyang S."/>
            <person name="Liang Y."/>
            <person name="Zimin A.V."/>
            <person name="Pertea G."/>
            <person name="Qi P."/>
            <person name="Bennetzen J.L."/>
            <person name="Dai X."/>
            <person name="Dawson M.W."/>
            <person name="Muller H.G."/>
            <person name="Kugler K."/>
            <person name="Rivarola-Duarte L."/>
            <person name="Spannagl M."/>
            <person name="Mayer K.F.X."/>
            <person name="Lu F.H."/>
            <person name="Bevan M.W."/>
            <person name="Leroy P."/>
            <person name="Li P."/>
            <person name="You F.M."/>
            <person name="Sun Q."/>
            <person name="Liu Z."/>
            <person name="Lyons E."/>
            <person name="Wicker T."/>
            <person name="Salzberg S.L."/>
            <person name="Devos K.M."/>
            <person name="Dvorak J."/>
        </authorList>
    </citation>
    <scope>NUCLEOTIDE SEQUENCE [LARGE SCALE GENOMIC DNA]</scope>
    <source>
        <strain evidence="3">cv. AL8/78</strain>
    </source>
</reference>
<evidence type="ECO:0000259" key="2">
    <source>
        <dbReference type="Pfam" id="PF03478"/>
    </source>
</evidence>
<name>A0A453GLP9_AEGTS</name>
<keyword evidence="4" id="KW-1185">Reference proteome</keyword>
<dbReference type="KEGG" id="ats:109733500"/>
<protein>
    <recommendedName>
        <fullName evidence="2">KIB1-4 beta-propeller domain-containing protein</fullName>
    </recommendedName>
</protein>
<evidence type="ECO:0000256" key="1">
    <source>
        <dbReference type="SAM" id="MobiDB-lite"/>
    </source>
</evidence>
<reference evidence="3" key="5">
    <citation type="journal article" date="2021" name="G3 (Bethesda)">
        <title>Aegilops tauschii genome assembly Aet v5.0 features greater sequence contiguity and improved annotation.</title>
        <authorList>
            <person name="Wang L."/>
            <person name="Zhu T."/>
            <person name="Rodriguez J.C."/>
            <person name="Deal K.R."/>
            <person name="Dubcovsky J."/>
            <person name="McGuire P.E."/>
            <person name="Lux T."/>
            <person name="Spannagl M."/>
            <person name="Mayer K.F.X."/>
            <person name="Baldrich P."/>
            <person name="Meyers B.C."/>
            <person name="Huo N."/>
            <person name="Gu Y.Q."/>
            <person name="Zhou H."/>
            <person name="Devos K.M."/>
            <person name="Bennetzen J.L."/>
            <person name="Unver T."/>
            <person name="Budak H."/>
            <person name="Gulick P.J."/>
            <person name="Galiba G."/>
            <person name="Kalapos B."/>
            <person name="Nelson D.R."/>
            <person name="Li P."/>
            <person name="You F.M."/>
            <person name="Luo M.C."/>
            <person name="Dvorak J."/>
        </authorList>
    </citation>
    <scope>NUCLEOTIDE SEQUENCE [LARGE SCALE GENOMIC DNA]</scope>
    <source>
        <strain evidence="3">cv. AL8/78</strain>
    </source>
</reference>
<proteinExistence type="predicted"/>
<dbReference type="Pfam" id="PF03478">
    <property type="entry name" value="Beta-prop_KIB1-4"/>
    <property type="match status" value="1"/>
</dbReference>
<reference evidence="4" key="2">
    <citation type="journal article" date="2017" name="Nat. Plants">
        <title>The Aegilops tauschii genome reveals multiple impacts of transposons.</title>
        <authorList>
            <person name="Zhao G."/>
            <person name="Zou C."/>
            <person name="Li K."/>
            <person name="Wang K."/>
            <person name="Li T."/>
            <person name="Gao L."/>
            <person name="Zhang X."/>
            <person name="Wang H."/>
            <person name="Yang Z."/>
            <person name="Liu X."/>
            <person name="Jiang W."/>
            <person name="Mao L."/>
            <person name="Kong X."/>
            <person name="Jiao Y."/>
            <person name="Jia J."/>
        </authorList>
    </citation>
    <scope>NUCLEOTIDE SEQUENCE [LARGE SCALE GENOMIC DNA]</scope>
    <source>
        <strain evidence="4">cv. AL8/78</strain>
    </source>
</reference>
<feature type="region of interest" description="Disordered" evidence="1">
    <location>
        <begin position="1"/>
        <end position="28"/>
    </location>
</feature>